<sequence length="377" mass="44189">MNKIWFDSFLDKLPVPTFWAILSIRLVNSLTINTFFQADEYWQALEPAHKAVFGYGYLTWEWELGLRSYLHPLLYMLPYWITKQLHLDYNAVLNAPRLLNALIAAIGEYYLYHLILIKSKNPGLSKLVSYLSIFSAWNWYCWCRSFANSLELSLTIVSLYYLEMKLMLRCLILAALTCLIRPTNAIVWLYYLPTEFIKHPKYILLSVIVALASITFDCEIKITDILHTLGEKNEDPISVGFLTPCHSTPFQSHIHIPSEQANIWFLTCDPPLTSNLKPGFTVEEYLDESDYFYGDPVEFLKVNLPTIIDPKSPIDFESYWPHQWPNYIVIFEDLWQDESIKNILQSSYIIVEQLWNAPFHWDSRRRGDLILLKYKGD</sequence>
<reference evidence="13 14" key="1">
    <citation type="journal article" date="2019" name="Front. Genet.">
        <title>Whole-Genome Sequencing of the Opportunistic Yeast Pathogen Candida inconspicua Uncovers Its Hybrid Origin.</title>
        <authorList>
            <person name="Mixao V."/>
            <person name="Hansen A.P."/>
            <person name="Saus E."/>
            <person name="Boekhout T."/>
            <person name="Lass-Florl C."/>
            <person name="Gabaldon T."/>
        </authorList>
    </citation>
    <scope>NUCLEOTIDE SEQUENCE [LARGE SCALE GENOMIC DNA]</scope>
    <source>
        <strain evidence="13 14">CBS 180</strain>
    </source>
</reference>
<evidence type="ECO:0000256" key="3">
    <source>
        <dbReference type="ARBA" id="ARBA00006065"/>
    </source>
</evidence>
<keyword evidence="7" id="KW-0812">Transmembrane</keyword>
<dbReference type="Pfam" id="PF03901">
    <property type="entry name" value="Glyco_transf_22"/>
    <property type="match status" value="1"/>
</dbReference>
<comment type="subcellular location">
    <subcellularLocation>
        <location evidence="1 12">Endoplasmic reticulum membrane</location>
        <topology evidence="1 12">Multi-pass membrane protein</topology>
    </subcellularLocation>
</comment>
<evidence type="ECO:0000256" key="4">
    <source>
        <dbReference type="ARBA" id="ARBA00022502"/>
    </source>
</evidence>
<evidence type="ECO:0000256" key="7">
    <source>
        <dbReference type="ARBA" id="ARBA00022692"/>
    </source>
</evidence>
<evidence type="ECO:0000313" key="14">
    <source>
        <dbReference type="Proteomes" id="UP000307173"/>
    </source>
</evidence>
<keyword evidence="9" id="KW-1133">Transmembrane helix</keyword>
<dbReference type="PANTHER" id="PTHR22760">
    <property type="entry name" value="GLYCOSYLTRANSFERASE"/>
    <property type="match status" value="1"/>
</dbReference>
<dbReference type="OrthoDB" id="416834at2759"/>
<keyword evidence="14" id="KW-1185">Reference proteome</keyword>
<dbReference type="GO" id="GO:0000026">
    <property type="term" value="F:alpha-1,2-mannosyltransferase activity"/>
    <property type="evidence" value="ECO:0007669"/>
    <property type="project" value="TreeGrafter"/>
</dbReference>
<keyword evidence="4" id="KW-0337">GPI-anchor biosynthesis</keyword>
<dbReference type="AlphaFoldDB" id="A0A4T0X696"/>
<evidence type="ECO:0000256" key="2">
    <source>
        <dbReference type="ARBA" id="ARBA00004687"/>
    </source>
</evidence>
<evidence type="ECO:0000256" key="9">
    <source>
        <dbReference type="ARBA" id="ARBA00022989"/>
    </source>
</evidence>
<comment type="similarity">
    <text evidence="3">Belongs to the glycosyltransferase 22 family. PIGB subfamily.</text>
</comment>
<name>A0A4T0X696_9ASCO</name>
<proteinExistence type="inferred from homology"/>
<comment type="pathway">
    <text evidence="2">Glycolipid biosynthesis; glycosylphosphatidylinositol-anchor biosynthesis.</text>
</comment>
<dbReference type="PANTHER" id="PTHR22760:SF4">
    <property type="entry name" value="GPI MANNOSYLTRANSFERASE 3"/>
    <property type="match status" value="1"/>
</dbReference>
<evidence type="ECO:0000256" key="1">
    <source>
        <dbReference type="ARBA" id="ARBA00004477"/>
    </source>
</evidence>
<keyword evidence="8 12" id="KW-0256">Endoplasmic reticulum</keyword>
<dbReference type="GO" id="GO:0006506">
    <property type="term" value="P:GPI anchor biosynthetic process"/>
    <property type="evidence" value="ECO:0007669"/>
    <property type="project" value="UniProtKB-UniPathway"/>
</dbReference>
<evidence type="ECO:0000313" key="13">
    <source>
        <dbReference type="EMBL" id="TID31008.1"/>
    </source>
</evidence>
<evidence type="ECO:0000256" key="12">
    <source>
        <dbReference type="RuleBase" id="RU363075"/>
    </source>
</evidence>
<dbReference type="EC" id="2.4.1.-" evidence="12"/>
<protein>
    <recommendedName>
        <fullName evidence="12">Mannosyltransferase</fullName>
        <ecNumber evidence="12">2.4.1.-</ecNumber>
    </recommendedName>
</protein>
<evidence type="ECO:0000256" key="6">
    <source>
        <dbReference type="ARBA" id="ARBA00022679"/>
    </source>
</evidence>
<dbReference type="EMBL" id="SELW01000055">
    <property type="protein sequence ID" value="TID31008.1"/>
    <property type="molecule type" value="Genomic_DNA"/>
</dbReference>
<keyword evidence="10" id="KW-0472">Membrane</keyword>
<evidence type="ECO:0000256" key="5">
    <source>
        <dbReference type="ARBA" id="ARBA00022676"/>
    </source>
</evidence>
<dbReference type="UniPathway" id="UPA00196"/>
<comment type="function">
    <text evidence="11">Mannosyltransferase involved in glycosylphosphatidylinositol-anchor biosynthesis. Transfers the third mannose to Man2-GlcN-acyl-PI during GPI precursor assembly.</text>
</comment>
<accession>A0A4T0X696</accession>
<keyword evidence="6" id="KW-0808">Transferase</keyword>
<evidence type="ECO:0000256" key="8">
    <source>
        <dbReference type="ARBA" id="ARBA00022824"/>
    </source>
</evidence>
<organism evidence="13 14">
    <name type="scientific">Pichia inconspicua</name>
    <dbReference type="NCBI Taxonomy" id="52247"/>
    <lineage>
        <taxon>Eukaryota</taxon>
        <taxon>Fungi</taxon>
        <taxon>Dikarya</taxon>
        <taxon>Ascomycota</taxon>
        <taxon>Saccharomycotina</taxon>
        <taxon>Pichiomycetes</taxon>
        <taxon>Pichiales</taxon>
        <taxon>Pichiaceae</taxon>
        <taxon>Pichia</taxon>
    </lineage>
</organism>
<evidence type="ECO:0000256" key="11">
    <source>
        <dbReference type="ARBA" id="ARBA00024708"/>
    </source>
</evidence>
<dbReference type="Proteomes" id="UP000307173">
    <property type="component" value="Unassembled WGS sequence"/>
</dbReference>
<gene>
    <name evidence="13" type="ORF">CANINC_000369</name>
</gene>
<evidence type="ECO:0000256" key="10">
    <source>
        <dbReference type="ARBA" id="ARBA00023136"/>
    </source>
</evidence>
<dbReference type="STRING" id="52247.A0A4T0X696"/>
<dbReference type="GO" id="GO:0005789">
    <property type="term" value="C:endoplasmic reticulum membrane"/>
    <property type="evidence" value="ECO:0007669"/>
    <property type="project" value="UniProtKB-SubCell"/>
</dbReference>
<keyword evidence="5 12" id="KW-0328">Glycosyltransferase</keyword>
<dbReference type="InterPro" id="IPR005599">
    <property type="entry name" value="GPI_mannosylTrfase"/>
</dbReference>
<comment type="caution">
    <text evidence="13">The sequence shown here is derived from an EMBL/GenBank/DDBJ whole genome shotgun (WGS) entry which is preliminary data.</text>
</comment>